<evidence type="ECO:0000313" key="1">
    <source>
        <dbReference type="EMBL" id="RCN30982.1"/>
    </source>
</evidence>
<organism evidence="1 2">
    <name type="scientific">Ancylostoma caninum</name>
    <name type="common">Dog hookworm</name>
    <dbReference type="NCBI Taxonomy" id="29170"/>
    <lineage>
        <taxon>Eukaryota</taxon>
        <taxon>Metazoa</taxon>
        <taxon>Ecdysozoa</taxon>
        <taxon>Nematoda</taxon>
        <taxon>Chromadorea</taxon>
        <taxon>Rhabditida</taxon>
        <taxon>Rhabditina</taxon>
        <taxon>Rhabditomorpha</taxon>
        <taxon>Strongyloidea</taxon>
        <taxon>Ancylostomatidae</taxon>
        <taxon>Ancylostomatinae</taxon>
        <taxon>Ancylostoma</taxon>
    </lineage>
</organism>
<dbReference type="Proteomes" id="UP000252519">
    <property type="component" value="Unassembled WGS sequence"/>
</dbReference>
<sequence>MVLLSETITLIFGFHLLVTAVPFSLRAAFLGSF</sequence>
<dbReference type="AlphaFoldDB" id="A0A368FFZ9"/>
<evidence type="ECO:0000313" key="2">
    <source>
        <dbReference type="Proteomes" id="UP000252519"/>
    </source>
</evidence>
<reference evidence="1 2" key="1">
    <citation type="submission" date="2014-10" db="EMBL/GenBank/DDBJ databases">
        <title>Draft genome of the hookworm Ancylostoma caninum.</title>
        <authorList>
            <person name="Mitreva M."/>
        </authorList>
    </citation>
    <scope>NUCLEOTIDE SEQUENCE [LARGE SCALE GENOMIC DNA]</scope>
    <source>
        <strain evidence="1 2">Baltimore</strain>
    </source>
</reference>
<dbReference type="EMBL" id="JOJR01001416">
    <property type="protein sequence ID" value="RCN30982.1"/>
    <property type="molecule type" value="Genomic_DNA"/>
</dbReference>
<protein>
    <submittedName>
        <fullName evidence="1">Uncharacterized protein</fullName>
    </submittedName>
</protein>
<proteinExistence type="predicted"/>
<comment type="caution">
    <text evidence="1">The sequence shown here is derived from an EMBL/GenBank/DDBJ whole genome shotgun (WGS) entry which is preliminary data.</text>
</comment>
<gene>
    <name evidence="1" type="ORF">ANCCAN_23246</name>
</gene>
<accession>A0A368FFZ9</accession>
<keyword evidence="2" id="KW-1185">Reference proteome</keyword>
<name>A0A368FFZ9_ANCCA</name>